<keyword evidence="6" id="KW-1185">Reference proteome</keyword>
<dbReference type="GO" id="GO:0008318">
    <property type="term" value="F:protein prenyltransferase activity"/>
    <property type="evidence" value="ECO:0007669"/>
    <property type="project" value="InterPro"/>
</dbReference>
<dbReference type="Pfam" id="PF01239">
    <property type="entry name" value="PPTA"/>
    <property type="match status" value="2"/>
</dbReference>
<accession>A0A8H6FDN6</accession>
<dbReference type="Gene3D" id="1.25.40.120">
    <property type="entry name" value="Protein prenylyltransferase"/>
    <property type="match status" value="1"/>
</dbReference>
<dbReference type="Proteomes" id="UP000593566">
    <property type="component" value="Unassembled WGS sequence"/>
</dbReference>
<dbReference type="EMBL" id="JACCJB010000009">
    <property type="protein sequence ID" value="KAF6224028.1"/>
    <property type="molecule type" value="Genomic_DNA"/>
</dbReference>
<keyword evidence="4" id="KW-0677">Repeat</keyword>
<organism evidence="5 6">
    <name type="scientific">Letharia lupina</name>
    <dbReference type="NCBI Taxonomy" id="560253"/>
    <lineage>
        <taxon>Eukaryota</taxon>
        <taxon>Fungi</taxon>
        <taxon>Dikarya</taxon>
        <taxon>Ascomycota</taxon>
        <taxon>Pezizomycotina</taxon>
        <taxon>Lecanoromycetes</taxon>
        <taxon>OSLEUM clade</taxon>
        <taxon>Lecanoromycetidae</taxon>
        <taxon>Lecanorales</taxon>
        <taxon>Lecanorineae</taxon>
        <taxon>Parmeliaceae</taxon>
        <taxon>Letharia</taxon>
    </lineage>
</organism>
<dbReference type="AlphaFoldDB" id="A0A8H6FDN6"/>
<dbReference type="PANTHER" id="PTHR11129">
    <property type="entry name" value="PROTEIN FARNESYLTRANSFERASE ALPHA SUBUNIT/RAB GERANYLGERANYL TRANSFERASE ALPHA SUBUNIT"/>
    <property type="match status" value="1"/>
</dbReference>
<evidence type="ECO:0000256" key="4">
    <source>
        <dbReference type="ARBA" id="ARBA00022737"/>
    </source>
</evidence>
<evidence type="ECO:0000256" key="2">
    <source>
        <dbReference type="ARBA" id="ARBA00022602"/>
    </source>
</evidence>
<comment type="similarity">
    <text evidence="1">Belongs to the protein prenyltransferase subunit alpha family.</text>
</comment>
<dbReference type="PANTHER" id="PTHR11129:SF3">
    <property type="entry name" value="PROTEIN PRENYLTRANSFERASE ALPHA SUBUNIT REPEAT-CONTAINING PROTEIN 1"/>
    <property type="match status" value="1"/>
</dbReference>
<evidence type="ECO:0000313" key="6">
    <source>
        <dbReference type="Proteomes" id="UP000593566"/>
    </source>
</evidence>
<evidence type="ECO:0000313" key="5">
    <source>
        <dbReference type="EMBL" id="KAF6224028.1"/>
    </source>
</evidence>
<dbReference type="GeneID" id="59338992"/>
<dbReference type="GO" id="GO:0005737">
    <property type="term" value="C:cytoplasm"/>
    <property type="evidence" value="ECO:0007669"/>
    <property type="project" value="TreeGrafter"/>
</dbReference>
<proteinExistence type="inferred from homology"/>
<evidence type="ECO:0000256" key="3">
    <source>
        <dbReference type="ARBA" id="ARBA00022679"/>
    </source>
</evidence>
<gene>
    <name evidence="5" type="ORF">HO133_010602</name>
</gene>
<keyword evidence="2" id="KW-0637">Prenyltransferase</keyword>
<evidence type="ECO:0000256" key="1">
    <source>
        <dbReference type="ARBA" id="ARBA00006734"/>
    </source>
</evidence>
<dbReference type="RefSeq" id="XP_037153088.1">
    <property type="nucleotide sequence ID" value="XM_037301454.1"/>
</dbReference>
<keyword evidence="3" id="KW-0808">Transferase</keyword>
<reference evidence="5 6" key="1">
    <citation type="journal article" date="2020" name="Genomics">
        <title>Complete, high-quality genomes from long-read metagenomic sequencing of two wolf lichen thalli reveals enigmatic genome architecture.</title>
        <authorList>
            <person name="McKenzie S.K."/>
            <person name="Walston R.F."/>
            <person name="Allen J.L."/>
        </authorList>
    </citation>
    <scope>NUCLEOTIDE SEQUENCE [LARGE SCALE GENOMIC DNA]</scope>
    <source>
        <strain evidence="5">WasteWater1</strain>
    </source>
</reference>
<dbReference type="SUPFAM" id="SSF48439">
    <property type="entry name" value="Protein prenylyltransferase"/>
    <property type="match status" value="1"/>
</dbReference>
<sequence length="325" mass="37092">MPSPPSPPHDDVYAQLIAALHPSPPVVLEVEILPSSFPPQLLHESAAVGVPKSLLVPLYLKARKTFFDHVSSRDSDSYHAALQATAVILLFDPNHLTAANFRKRHIQRVSGKRSENDYNDRDLGNLAEAVRHELNFLEILVTSPLSKHAKSSTLWAQRLWTGQNFFPLDLQEHAADEANQVMITGNGIKSFWDEELVIVMKAGERHPSNYYAWQYARQLFTSIRFERPGYKDRRHGVRVLLYDSIGLVHGWCLMHPRDISGWAFLVFLLEQLRDEGCDEGDKTKVSEDEILISASETKEFAKKYEWKGESIEWFLKAMKTLDIDD</sequence>
<protein>
    <submittedName>
        <fullName evidence="5">Uncharacterized protein</fullName>
    </submittedName>
</protein>
<dbReference type="InterPro" id="IPR002088">
    <property type="entry name" value="Prenyl_trans_a"/>
</dbReference>
<name>A0A8H6FDN6_9LECA</name>
<comment type="caution">
    <text evidence="5">The sequence shown here is derived from an EMBL/GenBank/DDBJ whole genome shotgun (WGS) entry which is preliminary data.</text>
</comment>